<evidence type="ECO:0000313" key="1">
    <source>
        <dbReference type="EMBL" id="AKS40696.1"/>
    </source>
</evidence>
<sequence length="338" mass="36268">MVFLAKPLVIVGLLWALPMAGAVASVDRIVEAAEELDRLHALIVLQDGVVVLEHVQGGPGLDRPANLKSVSKTVMSTLVGMAIERGLIEGVDQSLAELLGERFPAAATPGAEGITVDHALSLRAGLASTSGRNYGRWVQSEDWVAHVLTRPMSDRPGGRMIYSTGPTHLLSAVLAEVSGRSTEALARDWLGQLGIRLGYWPSDPQGIAFGGNDMHISPRDLARLGEWYRLGGELDGRRGLNRDWIDASWQPRGTSPWSGDDYGYGWFVTELAGQTAYYGRGYGGQALFVLPDAAMTVVITSDPNPPSPGGRYFGRLKRLVEVAVRTQAGSASQSLGLR</sequence>
<gene>
    <name evidence="1" type="ORF">WM2015_310</name>
</gene>
<dbReference type="KEGG" id="wma:WM2015_310"/>
<dbReference type="PANTHER" id="PTHR43283:SF7">
    <property type="entry name" value="BETA-LACTAMASE-RELATED DOMAIN-CONTAINING PROTEIN"/>
    <property type="match status" value="1"/>
</dbReference>
<dbReference type="AlphaFoldDB" id="A0A0K0XSV1"/>
<dbReference type="EMBL" id="CP012154">
    <property type="protein sequence ID" value="AKS40696.1"/>
    <property type="molecule type" value="Genomic_DNA"/>
</dbReference>
<protein>
    <submittedName>
        <fullName evidence="1">6-aminohexanoate hydrolase</fullName>
    </submittedName>
</protein>
<name>A0A0K0XSV1_9GAMM</name>
<dbReference type="GO" id="GO:0016787">
    <property type="term" value="F:hydrolase activity"/>
    <property type="evidence" value="ECO:0007669"/>
    <property type="project" value="UniProtKB-KW"/>
</dbReference>
<organism evidence="1 2">
    <name type="scientific">Wenzhouxiangella marina</name>
    <dbReference type="NCBI Taxonomy" id="1579979"/>
    <lineage>
        <taxon>Bacteria</taxon>
        <taxon>Pseudomonadati</taxon>
        <taxon>Pseudomonadota</taxon>
        <taxon>Gammaproteobacteria</taxon>
        <taxon>Chromatiales</taxon>
        <taxon>Wenzhouxiangellaceae</taxon>
        <taxon>Wenzhouxiangella</taxon>
    </lineage>
</organism>
<evidence type="ECO:0000313" key="2">
    <source>
        <dbReference type="Proteomes" id="UP000066624"/>
    </source>
</evidence>
<dbReference type="Pfam" id="PF00144">
    <property type="entry name" value="Beta-lactamase"/>
    <property type="match status" value="1"/>
</dbReference>
<dbReference type="STRING" id="1579979.WM2015_310"/>
<dbReference type="Gene3D" id="3.40.710.10">
    <property type="entry name" value="DD-peptidase/beta-lactamase superfamily"/>
    <property type="match status" value="1"/>
</dbReference>
<dbReference type="RefSeq" id="WP_049724383.1">
    <property type="nucleotide sequence ID" value="NZ_CP012154.1"/>
</dbReference>
<dbReference type="InterPro" id="IPR001466">
    <property type="entry name" value="Beta-lactam-related"/>
</dbReference>
<dbReference type="Proteomes" id="UP000066624">
    <property type="component" value="Chromosome"/>
</dbReference>
<dbReference type="PANTHER" id="PTHR43283">
    <property type="entry name" value="BETA-LACTAMASE-RELATED"/>
    <property type="match status" value="1"/>
</dbReference>
<keyword evidence="1" id="KW-0378">Hydrolase</keyword>
<accession>A0A0K0XSV1</accession>
<dbReference type="OrthoDB" id="9814204at2"/>
<keyword evidence="2" id="KW-1185">Reference proteome</keyword>
<dbReference type="InterPro" id="IPR050789">
    <property type="entry name" value="Diverse_Enzym_Activities"/>
</dbReference>
<dbReference type="InterPro" id="IPR012338">
    <property type="entry name" value="Beta-lactam/transpept-like"/>
</dbReference>
<dbReference type="SUPFAM" id="SSF56601">
    <property type="entry name" value="beta-lactamase/transpeptidase-like"/>
    <property type="match status" value="1"/>
</dbReference>
<proteinExistence type="predicted"/>
<reference evidence="1 2" key="1">
    <citation type="submission" date="2015-07" db="EMBL/GenBank/DDBJ databases">
        <authorList>
            <person name="Noorani M."/>
        </authorList>
    </citation>
    <scope>NUCLEOTIDE SEQUENCE [LARGE SCALE GENOMIC DNA]</scope>
    <source>
        <strain evidence="1 2">KCTC 42284</strain>
    </source>
</reference>